<name>A0A4S2LP09_OPIFE</name>
<sequence>MSTYICRNNVDTRRKMNLKLVVSIVLFAQSLCGVYAVNNDLRKLCVPSAVDFLEALLPSSKWVRMVASPVY</sequence>
<comment type="caution">
    <text evidence="1">The sequence shown here is derived from an EMBL/GenBank/DDBJ whole genome shotgun (WGS) entry which is preliminary data.</text>
</comment>
<dbReference type="Proteomes" id="UP000308267">
    <property type="component" value="Unassembled WGS sequence"/>
</dbReference>
<gene>
    <name evidence="1" type="ORF">CRM22_007371</name>
</gene>
<dbReference type="AlphaFoldDB" id="A0A4S2LP09"/>
<dbReference type="EMBL" id="SJOL01007465">
    <property type="protein sequence ID" value="TGZ62558.1"/>
    <property type="molecule type" value="Genomic_DNA"/>
</dbReference>
<organism evidence="1 2">
    <name type="scientific">Opisthorchis felineus</name>
    <dbReference type="NCBI Taxonomy" id="147828"/>
    <lineage>
        <taxon>Eukaryota</taxon>
        <taxon>Metazoa</taxon>
        <taxon>Spiralia</taxon>
        <taxon>Lophotrochozoa</taxon>
        <taxon>Platyhelminthes</taxon>
        <taxon>Trematoda</taxon>
        <taxon>Digenea</taxon>
        <taxon>Opisthorchiida</taxon>
        <taxon>Opisthorchiata</taxon>
        <taxon>Opisthorchiidae</taxon>
        <taxon>Opisthorchis</taxon>
    </lineage>
</organism>
<accession>A0A4S2LP09</accession>
<evidence type="ECO:0000313" key="2">
    <source>
        <dbReference type="Proteomes" id="UP000308267"/>
    </source>
</evidence>
<reference evidence="1 2" key="1">
    <citation type="journal article" date="2019" name="BMC Genomics">
        <title>New insights from Opisthorchis felineus genome: update on genomics of the epidemiologically important liver flukes.</title>
        <authorList>
            <person name="Ershov N.I."/>
            <person name="Mordvinov V.A."/>
            <person name="Prokhortchouk E.B."/>
            <person name="Pakharukova M.Y."/>
            <person name="Gunbin K.V."/>
            <person name="Ustyantsev K."/>
            <person name="Genaev M.A."/>
            <person name="Blinov A.G."/>
            <person name="Mazur A."/>
            <person name="Boulygina E."/>
            <person name="Tsygankova S."/>
            <person name="Khrameeva E."/>
            <person name="Chekanov N."/>
            <person name="Fan G."/>
            <person name="Xiao A."/>
            <person name="Zhang H."/>
            <person name="Xu X."/>
            <person name="Yang H."/>
            <person name="Solovyev V."/>
            <person name="Lee S.M."/>
            <person name="Liu X."/>
            <person name="Afonnikov D.A."/>
            <person name="Skryabin K.G."/>
        </authorList>
    </citation>
    <scope>NUCLEOTIDE SEQUENCE [LARGE SCALE GENOMIC DNA]</scope>
    <source>
        <strain evidence="1">AK-0245</strain>
        <tissue evidence="1">Whole organism</tissue>
    </source>
</reference>
<proteinExistence type="predicted"/>
<evidence type="ECO:0000313" key="1">
    <source>
        <dbReference type="EMBL" id="TGZ62558.1"/>
    </source>
</evidence>
<protein>
    <submittedName>
        <fullName evidence="1">Uncharacterized protein</fullName>
    </submittedName>
</protein>
<keyword evidence="2" id="KW-1185">Reference proteome</keyword>